<reference evidence="1 2" key="1">
    <citation type="submission" date="2017-09" db="EMBL/GenBank/DDBJ databases">
        <authorList>
            <person name="Ehlers B."/>
            <person name="Leendertz F.H."/>
        </authorList>
    </citation>
    <scope>NUCLEOTIDE SEQUENCE [LARGE SCALE GENOMIC DNA]</scope>
    <source>
        <strain evidence="1 2">USBA 140</strain>
    </source>
</reference>
<dbReference type="Gene3D" id="1.25.40.10">
    <property type="entry name" value="Tetratricopeptide repeat domain"/>
    <property type="match status" value="1"/>
</dbReference>
<dbReference type="OrthoDB" id="433986at2"/>
<dbReference type="AlphaFoldDB" id="A0A286GUQ7"/>
<organism evidence="1 2">
    <name type="scientific">Caenispirillum bisanense</name>
    <dbReference type="NCBI Taxonomy" id="414052"/>
    <lineage>
        <taxon>Bacteria</taxon>
        <taxon>Pseudomonadati</taxon>
        <taxon>Pseudomonadota</taxon>
        <taxon>Alphaproteobacteria</taxon>
        <taxon>Rhodospirillales</taxon>
        <taxon>Novispirillaceae</taxon>
        <taxon>Caenispirillum</taxon>
    </lineage>
</organism>
<proteinExistence type="predicted"/>
<dbReference type="InterPro" id="IPR011990">
    <property type="entry name" value="TPR-like_helical_dom_sf"/>
</dbReference>
<evidence type="ECO:0008006" key="3">
    <source>
        <dbReference type="Google" id="ProtNLM"/>
    </source>
</evidence>
<dbReference type="RefSeq" id="WP_141415191.1">
    <property type="nucleotide sequence ID" value="NZ_OCNJ01000008.1"/>
</dbReference>
<protein>
    <recommendedName>
        <fullName evidence="3">Tetratricopeptide repeat-containing protein</fullName>
    </recommendedName>
</protein>
<gene>
    <name evidence="1" type="ORF">SAMN05421508_108134</name>
</gene>
<dbReference type="SUPFAM" id="SSF48452">
    <property type="entry name" value="TPR-like"/>
    <property type="match status" value="1"/>
</dbReference>
<keyword evidence="2" id="KW-1185">Reference proteome</keyword>
<evidence type="ECO:0000313" key="1">
    <source>
        <dbReference type="EMBL" id="SOD98906.1"/>
    </source>
</evidence>
<name>A0A286GUQ7_9PROT</name>
<dbReference type="EMBL" id="OCNJ01000008">
    <property type="protein sequence ID" value="SOD98906.1"/>
    <property type="molecule type" value="Genomic_DNA"/>
</dbReference>
<evidence type="ECO:0000313" key="2">
    <source>
        <dbReference type="Proteomes" id="UP000219621"/>
    </source>
</evidence>
<sequence length="457" mass="48796">MALRETLRRLVGGGRTSGTAEDGVPPRAAAGPVRVLVAQFGGDDSGAVQGNLVSRLSHRSALQVAALPRPVTTAAEPLKRIEEAVKVGRNALEKAGGEVLVWGEAAGSALRLRFVTRPPATDYGSGAAIATEHLDLPLYLSDEQADVAELMILAAARPLEDEVRKARVDALRTAQTAGLRVVKNGGLPEACLPALKGWLANLELHPSLRNEGMTDVELAAGHYRGALAHGAEVLGEPMIAALRGHLGAAVAAVASERRDAEAMDEAAMLVRAASAVITREALPDEYAALQGLLGWILQRQGTLANRTNYLREAVAAYQLACSVWTRGANPTRWAEMQVNIGRLLTTLGEFTHTKEFLDQAVTVFRQVAGVYTREKAPVFWANLQNNIGAALFAKSKHTNDAADLTAAAFAYKEALAVYEERQITKSMHVAKKNLQRVERLVQMRAAAAQPATKQPAG</sequence>
<accession>A0A286GUQ7</accession>
<dbReference type="Proteomes" id="UP000219621">
    <property type="component" value="Unassembled WGS sequence"/>
</dbReference>